<sequence>MAVVESRIECVVLAAGSSERLGQSKVLVNIGEDTLVGWIVRRLVTQGLSPVVVTRSEIEREVAEATYSCEVLVNPNPDAGRTGTLQVGIANLDVVTGHGYRLLVVPVDRPGFSDSTLSRLVSSERTCCPMKDGRGGHPLVLSADDVDGIRTASPDVPLRNLVKPFRFEVGDPHLHLNIDASVDLIGLTDSLADL</sequence>
<dbReference type="Gene3D" id="3.90.550.10">
    <property type="entry name" value="Spore Coat Polysaccharide Biosynthesis Protein SpsA, Chain A"/>
    <property type="match status" value="1"/>
</dbReference>
<accession>A0A381RRH8</accession>
<evidence type="ECO:0000313" key="2">
    <source>
        <dbReference type="EMBL" id="SUZ94475.1"/>
    </source>
</evidence>
<dbReference type="AlphaFoldDB" id="A0A381RRH8"/>
<dbReference type="EMBL" id="UINC01002238">
    <property type="protein sequence ID" value="SUZ94475.1"/>
    <property type="molecule type" value="Genomic_DNA"/>
</dbReference>
<dbReference type="InterPro" id="IPR025877">
    <property type="entry name" value="MobA-like_NTP_Trfase"/>
</dbReference>
<evidence type="ECO:0000259" key="1">
    <source>
        <dbReference type="Pfam" id="PF12804"/>
    </source>
</evidence>
<dbReference type="PANTHER" id="PTHR43777">
    <property type="entry name" value="MOLYBDENUM COFACTOR CYTIDYLYLTRANSFERASE"/>
    <property type="match status" value="1"/>
</dbReference>
<dbReference type="GO" id="GO:0016779">
    <property type="term" value="F:nucleotidyltransferase activity"/>
    <property type="evidence" value="ECO:0007669"/>
    <property type="project" value="UniProtKB-ARBA"/>
</dbReference>
<feature type="domain" description="MobA-like NTP transferase" evidence="1">
    <location>
        <begin position="10"/>
        <end position="163"/>
    </location>
</feature>
<proteinExistence type="predicted"/>
<name>A0A381RRH8_9ZZZZ</name>
<reference evidence="2" key="1">
    <citation type="submission" date="2018-05" db="EMBL/GenBank/DDBJ databases">
        <authorList>
            <person name="Lanie J.A."/>
            <person name="Ng W.-L."/>
            <person name="Kazmierczak K.M."/>
            <person name="Andrzejewski T.M."/>
            <person name="Davidsen T.M."/>
            <person name="Wayne K.J."/>
            <person name="Tettelin H."/>
            <person name="Glass J.I."/>
            <person name="Rusch D."/>
            <person name="Podicherti R."/>
            <person name="Tsui H.-C.T."/>
            <person name="Winkler M.E."/>
        </authorList>
    </citation>
    <scope>NUCLEOTIDE SEQUENCE</scope>
</reference>
<gene>
    <name evidence="2" type="ORF">METZ01_LOCUS47329</name>
</gene>
<dbReference type="InterPro" id="IPR029044">
    <property type="entry name" value="Nucleotide-diphossugar_trans"/>
</dbReference>
<protein>
    <recommendedName>
        <fullName evidence="1">MobA-like NTP transferase domain-containing protein</fullName>
    </recommendedName>
</protein>
<dbReference type="SUPFAM" id="SSF53448">
    <property type="entry name" value="Nucleotide-diphospho-sugar transferases"/>
    <property type="match status" value="1"/>
</dbReference>
<dbReference type="Pfam" id="PF12804">
    <property type="entry name" value="NTP_transf_3"/>
    <property type="match status" value="1"/>
</dbReference>
<organism evidence="2">
    <name type="scientific">marine metagenome</name>
    <dbReference type="NCBI Taxonomy" id="408172"/>
    <lineage>
        <taxon>unclassified sequences</taxon>
        <taxon>metagenomes</taxon>
        <taxon>ecological metagenomes</taxon>
    </lineage>
</organism>
<dbReference type="PANTHER" id="PTHR43777:SF1">
    <property type="entry name" value="MOLYBDENUM COFACTOR CYTIDYLYLTRANSFERASE"/>
    <property type="match status" value="1"/>
</dbReference>